<sequence length="83" mass="9234">MLNVNDYFQVLMRSGRMHSECGGPDEAVTQAYDKKIGIAAPYVLKAAAYQILLAGKVTMLHDAFVAERFPDRLAFIGQIVQCR</sequence>
<proteinExistence type="predicted"/>
<dbReference type="AlphaFoldDB" id="N6ZLT6"/>
<evidence type="ECO:0000313" key="2">
    <source>
        <dbReference type="Proteomes" id="UP000013047"/>
    </source>
</evidence>
<name>N6ZLT6_9RHOO</name>
<keyword evidence="2" id="KW-1185">Reference proteome</keyword>
<organism evidence="1 2">
    <name type="scientific">Thauera phenylacetica B4P</name>
    <dbReference type="NCBI Taxonomy" id="1234382"/>
    <lineage>
        <taxon>Bacteria</taxon>
        <taxon>Pseudomonadati</taxon>
        <taxon>Pseudomonadota</taxon>
        <taxon>Betaproteobacteria</taxon>
        <taxon>Rhodocyclales</taxon>
        <taxon>Zoogloeaceae</taxon>
        <taxon>Thauera</taxon>
    </lineage>
</organism>
<accession>N6ZLT6</accession>
<gene>
    <name evidence="1" type="ORF">C667_18629</name>
</gene>
<dbReference type="EMBL" id="AMXF01000208">
    <property type="protein sequence ID" value="ENO95507.1"/>
    <property type="molecule type" value="Genomic_DNA"/>
</dbReference>
<dbReference type="Proteomes" id="UP000013047">
    <property type="component" value="Unassembled WGS sequence"/>
</dbReference>
<reference evidence="1 2" key="1">
    <citation type="submission" date="2012-09" db="EMBL/GenBank/DDBJ databases">
        <title>Draft Genome Sequences of 6 Strains from Genus Thauera.</title>
        <authorList>
            <person name="Liu B."/>
            <person name="Shapleigh J.P."/>
            <person name="Frostegard A.H."/>
        </authorList>
    </citation>
    <scope>NUCLEOTIDE SEQUENCE [LARGE SCALE GENOMIC DNA]</scope>
    <source>
        <strain evidence="1 2">B4P</strain>
    </source>
</reference>
<evidence type="ECO:0000313" key="1">
    <source>
        <dbReference type="EMBL" id="ENO95507.1"/>
    </source>
</evidence>
<comment type="caution">
    <text evidence="1">The sequence shown here is derived from an EMBL/GenBank/DDBJ whole genome shotgun (WGS) entry which is preliminary data.</text>
</comment>
<protein>
    <submittedName>
        <fullName evidence="1">Uncharacterized protein</fullName>
    </submittedName>
</protein>